<comment type="subcellular location">
    <subcellularLocation>
        <location evidence="1">Membrane</location>
        <topology evidence="1">Multi-pass membrane protein</topology>
    </subcellularLocation>
</comment>
<gene>
    <name evidence="6" type="ORF">BU26DRAFT_462135</name>
</gene>
<dbReference type="OrthoDB" id="2830640at2759"/>
<keyword evidence="2 5" id="KW-0812">Transmembrane</keyword>
<reference evidence="6" key="1">
    <citation type="journal article" date="2020" name="Stud. Mycol.">
        <title>101 Dothideomycetes genomes: a test case for predicting lifestyles and emergence of pathogens.</title>
        <authorList>
            <person name="Haridas S."/>
            <person name="Albert R."/>
            <person name="Binder M."/>
            <person name="Bloem J."/>
            <person name="Labutti K."/>
            <person name="Salamov A."/>
            <person name="Andreopoulos B."/>
            <person name="Baker S."/>
            <person name="Barry K."/>
            <person name="Bills G."/>
            <person name="Bluhm B."/>
            <person name="Cannon C."/>
            <person name="Castanera R."/>
            <person name="Culley D."/>
            <person name="Daum C."/>
            <person name="Ezra D."/>
            <person name="Gonzalez J."/>
            <person name="Henrissat B."/>
            <person name="Kuo A."/>
            <person name="Liang C."/>
            <person name="Lipzen A."/>
            <person name="Lutzoni F."/>
            <person name="Magnuson J."/>
            <person name="Mondo S."/>
            <person name="Nolan M."/>
            <person name="Ohm R."/>
            <person name="Pangilinan J."/>
            <person name="Park H.-J."/>
            <person name="Ramirez L."/>
            <person name="Alfaro M."/>
            <person name="Sun H."/>
            <person name="Tritt A."/>
            <person name="Yoshinaga Y."/>
            <person name="Zwiers L.-H."/>
            <person name="Turgeon B."/>
            <person name="Goodwin S."/>
            <person name="Spatafora J."/>
            <person name="Crous P."/>
            <person name="Grigoriev I."/>
        </authorList>
    </citation>
    <scope>NUCLEOTIDE SEQUENCE</scope>
    <source>
        <strain evidence="6">CBS 122368</strain>
    </source>
</reference>
<keyword evidence="7" id="KW-1185">Reference proteome</keyword>
<proteinExistence type="predicted"/>
<feature type="transmembrane region" description="Helical" evidence="5">
    <location>
        <begin position="334"/>
        <end position="356"/>
    </location>
</feature>
<dbReference type="GeneID" id="54578412"/>
<dbReference type="AlphaFoldDB" id="A0A6A6I744"/>
<dbReference type="SUPFAM" id="SSF144083">
    <property type="entry name" value="Magnesium transport protein CorA, transmembrane region"/>
    <property type="match status" value="1"/>
</dbReference>
<evidence type="ECO:0000256" key="5">
    <source>
        <dbReference type="SAM" id="Phobius"/>
    </source>
</evidence>
<evidence type="ECO:0000256" key="4">
    <source>
        <dbReference type="ARBA" id="ARBA00023136"/>
    </source>
</evidence>
<feature type="transmembrane region" description="Helical" evidence="5">
    <location>
        <begin position="371"/>
        <end position="392"/>
    </location>
</feature>
<keyword evidence="4 5" id="KW-0472">Membrane</keyword>
<dbReference type="InterPro" id="IPR045863">
    <property type="entry name" value="CorA_TM1_TM2"/>
</dbReference>
<evidence type="ECO:0000313" key="7">
    <source>
        <dbReference type="Proteomes" id="UP000800094"/>
    </source>
</evidence>
<accession>A0A6A6I744</accession>
<name>A0A6A6I744_9PLEO</name>
<sequence length="438" mass="50867">MATPIRSDLPSLEVLRKRHEDTSWDRDQLSLARFQGCEDPCSVLLGHFDLSLIIAQADHIREHKEWREFFTLTFQMPQMWWAHCCKNSNGYFGCESTRNPDASFSGYNTWLKALVKQTYENSPKGQKDYIWLKYNIFTRWLPATKQTVILIFDPKPAVKDRLLAPELYRVDPLASTDPYWIHGILLEELLQLQDNAVWGIRNLVRQTEIHRSSPNSPHPDFLRLHDIARHAIHVSETLDLAVTTVEMMTASHDAFIRSQHATDEATRNTQNRLQSRLQFYNHMTRSLRYRAASNKERLSNEIQYAFNTVTQYDSRIGVEIGRAAQSDSAAMKTIAFLTLTFLPATYICAIFSMSFFNYNPDTGEWRVAKDFWVYWVVAVPITFITALLWSFWHKFFPQKLVGEEKLPARRREIAKHELHDLKEKLAGHSSGAPTESKV</sequence>
<protein>
    <submittedName>
        <fullName evidence="6">Uncharacterized protein</fullName>
    </submittedName>
</protein>
<dbReference type="Gene3D" id="1.20.58.340">
    <property type="entry name" value="Magnesium transport protein CorA, transmembrane region"/>
    <property type="match status" value="1"/>
</dbReference>
<dbReference type="Proteomes" id="UP000800094">
    <property type="component" value="Unassembled WGS sequence"/>
</dbReference>
<dbReference type="GO" id="GO:0016020">
    <property type="term" value="C:membrane"/>
    <property type="evidence" value="ECO:0007669"/>
    <property type="project" value="UniProtKB-SubCell"/>
</dbReference>
<dbReference type="RefSeq" id="XP_033680334.1">
    <property type="nucleotide sequence ID" value="XM_033825082.1"/>
</dbReference>
<evidence type="ECO:0000256" key="3">
    <source>
        <dbReference type="ARBA" id="ARBA00022989"/>
    </source>
</evidence>
<keyword evidence="3 5" id="KW-1133">Transmembrane helix</keyword>
<evidence type="ECO:0000256" key="2">
    <source>
        <dbReference type="ARBA" id="ARBA00022692"/>
    </source>
</evidence>
<evidence type="ECO:0000256" key="1">
    <source>
        <dbReference type="ARBA" id="ARBA00004141"/>
    </source>
</evidence>
<evidence type="ECO:0000313" key="6">
    <source>
        <dbReference type="EMBL" id="KAF2245330.1"/>
    </source>
</evidence>
<dbReference type="EMBL" id="ML987200">
    <property type="protein sequence ID" value="KAF2245330.1"/>
    <property type="molecule type" value="Genomic_DNA"/>
</dbReference>
<organism evidence="6 7">
    <name type="scientific">Trematosphaeria pertusa</name>
    <dbReference type="NCBI Taxonomy" id="390896"/>
    <lineage>
        <taxon>Eukaryota</taxon>
        <taxon>Fungi</taxon>
        <taxon>Dikarya</taxon>
        <taxon>Ascomycota</taxon>
        <taxon>Pezizomycotina</taxon>
        <taxon>Dothideomycetes</taxon>
        <taxon>Pleosporomycetidae</taxon>
        <taxon>Pleosporales</taxon>
        <taxon>Massarineae</taxon>
        <taxon>Trematosphaeriaceae</taxon>
        <taxon>Trematosphaeria</taxon>
    </lineage>
</organism>